<dbReference type="SUPFAM" id="SSF52540">
    <property type="entry name" value="P-loop containing nucleoside triphosphate hydrolases"/>
    <property type="match status" value="1"/>
</dbReference>
<evidence type="ECO:0000313" key="4">
    <source>
        <dbReference type="Proteomes" id="UP000192674"/>
    </source>
</evidence>
<dbReference type="InterPro" id="IPR051396">
    <property type="entry name" value="Bact_Antivir_Def_Nuclease"/>
</dbReference>
<dbReference type="InterPro" id="IPR027417">
    <property type="entry name" value="P-loop_NTPase"/>
</dbReference>
<evidence type="ECO:0000259" key="2">
    <source>
        <dbReference type="Pfam" id="PF13304"/>
    </source>
</evidence>
<dbReference type="RefSeq" id="WP_084429522.1">
    <property type="nucleotide sequence ID" value="NZ_FWXV01000004.1"/>
</dbReference>
<dbReference type="GO" id="GO:0005524">
    <property type="term" value="F:ATP binding"/>
    <property type="evidence" value="ECO:0007669"/>
    <property type="project" value="InterPro"/>
</dbReference>
<protein>
    <submittedName>
        <fullName evidence="3">ATPase/GTPase, AAA15 family</fullName>
    </submittedName>
</protein>
<gene>
    <name evidence="3" type="ORF">SAMN05661093_05083</name>
</gene>
<dbReference type="OrthoDB" id="3322489at2"/>
<dbReference type="Proteomes" id="UP000192674">
    <property type="component" value="Unassembled WGS sequence"/>
</dbReference>
<proteinExistence type="predicted"/>
<dbReference type="Gene3D" id="3.40.50.300">
    <property type="entry name" value="P-loop containing nucleotide triphosphate hydrolases"/>
    <property type="match status" value="2"/>
</dbReference>
<dbReference type="Pfam" id="PF13175">
    <property type="entry name" value="AAA_15"/>
    <property type="match status" value="1"/>
</dbReference>
<accession>A0A1Y5XVQ9</accession>
<dbReference type="PANTHER" id="PTHR43581">
    <property type="entry name" value="ATP/GTP PHOSPHATASE"/>
    <property type="match status" value="1"/>
</dbReference>
<dbReference type="AlphaFoldDB" id="A0A1Y5XVQ9"/>
<reference evidence="3 4" key="1">
    <citation type="submission" date="2017-04" db="EMBL/GenBank/DDBJ databases">
        <authorList>
            <person name="Afonso C.L."/>
            <person name="Miller P.J."/>
            <person name="Scott M.A."/>
            <person name="Spackman E."/>
            <person name="Goraichik I."/>
            <person name="Dimitrov K.M."/>
            <person name="Suarez D.L."/>
            <person name="Swayne D.E."/>
        </authorList>
    </citation>
    <scope>NUCLEOTIDE SEQUENCE [LARGE SCALE GENOMIC DNA]</scope>
    <source>
        <strain evidence="3 4">DSM 43828</strain>
    </source>
</reference>
<dbReference type="InterPro" id="IPR041685">
    <property type="entry name" value="AAA_GajA/Old/RecF-like"/>
</dbReference>
<dbReference type="InterPro" id="IPR003959">
    <property type="entry name" value="ATPase_AAA_core"/>
</dbReference>
<sequence length="514" mass="57836">MKVRSLRIANWKSFADSGTIELDDINLIVGRNNSGKSAVLRALYLMQIGAEALSSDVRLFSGERFSAIATSFSGGDLIRDLEKYFRIQQTPQSDTVITNVQRQGADHLAPAITLKVENGEGNIGANRISHTEPNNFIYPYLARRKVTAFDTQVDGDRVKAVTPDLRNLTAKVLRLADSTYGKHVEFTKLCDQVLGFRVGVYAAENGQKVGRSVGPHDHIPIEAMGEGVASQLGLIVDLCMADGNLLLIEELENDIHPQALKAILRVIVEKSASNQFVISTHNNIVLKYLGAESNARIFTVASTFAENGVPTSTIEQVENTPAARVEVLRQLGYELHDFDFHEGYLFLEESSAQTIIRDYLVRWFTPRLTRLQIVSTSGVDRIKPFFEDFRRLFLFTHLESHYQGRAWVVTDGDDIGKEAIEKLQKTYKVWEPDHFRTWSEADFERYYPARFKERVDNVLALNHHEKPAAKKQLLAEVTQWCDDNEDQAKAAFAASAAEVVAFLQEIDRKLFGTR</sequence>
<evidence type="ECO:0000313" key="3">
    <source>
        <dbReference type="EMBL" id="SMD14627.1"/>
    </source>
</evidence>
<dbReference type="EMBL" id="FWXV01000004">
    <property type="protein sequence ID" value="SMD14627.1"/>
    <property type="molecule type" value="Genomic_DNA"/>
</dbReference>
<organism evidence="3 4">
    <name type="scientific">Kibdelosporangium aridum</name>
    <dbReference type="NCBI Taxonomy" id="2030"/>
    <lineage>
        <taxon>Bacteria</taxon>
        <taxon>Bacillati</taxon>
        <taxon>Actinomycetota</taxon>
        <taxon>Actinomycetes</taxon>
        <taxon>Pseudonocardiales</taxon>
        <taxon>Pseudonocardiaceae</taxon>
        <taxon>Kibdelosporangium</taxon>
    </lineage>
</organism>
<dbReference type="Pfam" id="PF13304">
    <property type="entry name" value="AAA_21"/>
    <property type="match status" value="1"/>
</dbReference>
<evidence type="ECO:0000259" key="1">
    <source>
        <dbReference type="Pfam" id="PF13175"/>
    </source>
</evidence>
<keyword evidence="4" id="KW-1185">Reference proteome</keyword>
<feature type="domain" description="ATPase AAA-type core" evidence="2">
    <location>
        <begin position="218"/>
        <end position="286"/>
    </location>
</feature>
<name>A0A1Y5XVQ9_KIBAR</name>
<dbReference type="GO" id="GO:0016887">
    <property type="term" value="F:ATP hydrolysis activity"/>
    <property type="evidence" value="ECO:0007669"/>
    <property type="project" value="InterPro"/>
</dbReference>
<feature type="domain" description="Endonuclease GajA/Old nuclease/RecF-like AAA" evidence="1">
    <location>
        <begin position="1"/>
        <end position="46"/>
    </location>
</feature>
<dbReference type="PANTHER" id="PTHR43581:SF2">
    <property type="entry name" value="EXCINUCLEASE ATPASE SUBUNIT"/>
    <property type="match status" value="1"/>
</dbReference>